<dbReference type="InterPro" id="IPR001867">
    <property type="entry name" value="OmpR/PhoB-type_DNA-bd"/>
</dbReference>
<keyword evidence="2" id="KW-0902">Two-component regulatory system</keyword>
<dbReference type="RefSeq" id="WP_275708184.1">
    <property type="nucleotide sequence ID" value="NZ_JANCMW010000010.1"/>
</dbReference>
<dbReference type="SMART" id="SM00862">
    <property type="entry name" value="Trans_reg_C"/>
    <property type="match status" value="1"/>
</dbReference>
<evidence type="ECO:0000256" key="5">
    <source>
        <dbReference type="ARBA" id="ARBA00023163"/>
    </source>
</evidence>
<evidence type="ECO:0000256" key="2">
    <source>
        <dbReference type="ARBA" id="ARBA00023012"/>
    </source>
</evidence>
<evidence type="ECO:0000259" key="8">
    <source>
        <dbReference type="PROSITE" id="PS50110"/>
    </source>
</evidence>
<dbReference type="InterPro" id="IPR039420">
    <property type="entry name" value="WalR-like"/>
</dbReference>
<gene>
    <name evidence="10" type="ORF">NLU14_15660</name>
</gene>
<feature type="modified residue" description="4-aspartylphosphate" evidence="6">
    <location>
        <position position="53"/>
    </location>
</feature>
<dbReference type="Pfam" id="PF00486">
    <property type="entry name" value="Trans_reg_C"/>
    <property type="match status" value="1"/>
</dbReference>
<proteinExistence type="predicted"/>
<feature type="domain" description="Response regulatory" evidence="8">
    <location>
        <begin position="4"/>
        <end position="118"/>
    </location>
</feature>
<keyword evidence="11" id="KW-1185">Reference proteome</keyword>
<dbReference type="SMART" id="SM00448">
    <property type="entry name" value="REC"/>
    <property type="match status" value="1"/>
</dbReference>
<evidence type="ECO:0000256" key="3">
    <source>
        <dbReference type="ARBA" id="ARBA00023015"/>
    </source>
</evidence>
<evidence type="ECO:0000313" key="10">
    <source>
        <dbReference type="EMBL" id="MDF0751665.1"/>
    </source>
</evidence>
<dbReference type="PANTHER" id="PTHR48111">
    <property type="entry name" value="REGULATOR OF RPOS"/>
    <property type="match status" value="1"/>
</dbReference>
<organism evidence="10 11">
    <name type="scientific">Marinobacter iranensis</name>
    <dbReference type="NCBI Taxonomy" id="2962607"/>
    <lineage>
        <taxon>Bacteria</taxon>
        <taxon>Pseudomonadati</taxon>
        <taxon>Pseudomonadota</taxon>
        <taxon>Gammaproteobacteria</taxon>
        <taxon>Pseudomonadales</taxon>
        <taxon>Marinobacteraceae</taxon>
        <taxon>Marinobacter</taxon>
    </lineage>
</organism>
<keyword evidence="1 6" id="KW-0597">Phosphoprotein</keyword>
<dbReference type="Gene3D" id="3.40.50.2300">
    <property type="match status" value="1"/>
</dbReference>
<feature type="domain" description="OmpR/PhoB-type" evidence="9">
    <location>
        <begin position="137"/>
        <end position="236"/>
    </location>
</feature>
<dbReference type="InterPro" id="IPR011006">
    <property type="entry name" value="CheY-like_superfamily"/>
</dbReference>
<protein>
    <submittedName>
        <fullName evidence="10">Response regulator transcription factor</fullName>
    </submittedName>
</protein>
<dbReference type="Pfam" id="PF00072">
    <property type="entry name" value="Response_reg"/>
    <property type="match status" value="1"/>
</dbReference>
<dbReference type="InterPro" id="IPR001789">
    <property type="entry name" value="Sig_transdc_resp-reg_receiver"/>
</dbReference>
<dbReference type="SUPFAM" id="SSF52172">
    <property type="entry name" value="CheY-like"/>
    <property type="match status" value="1"/>
</dbReference>
<evidence type="ECO:0000256" key="4">
    <source>
        <dbReference type="ARBA" id="ARBA00023125"/>
    </source>
</evidence>
<dbReference type="InterPro" id="IPR016032">
    <property type="entry name" value="Sig_transdc_resp-reg_C-effctor"/>
</dbReference>
<dbReference type="PROSITE" id="PS51755">
    <property type="entry name" value="OMPR_PHOB"/>
    <property type="match status" value="1"/>
</dbReference>
<keyword evidence="3" id="KW-0805">Transcription regulation</keyword>
<keyword evidence="5" id="KW-0804">Transcription</keyword>
<dbReference type="InterPro" id="IPR036388">
    <property type="entry name" value="WH-like_DNA-bd_sf"/>
</dbReference>
<reference evidence="10" key="1">
    <citation type="submission" date="2022-07" db="EMBL/GenBank/DDBJ databases">
        <title>Marinobacter iranensis a new bacterium isolate from a hipersaline lake in Iran.</title>
        <authorList>
            <person name="Mohammad A.M.A."/>
            <person name="Cristina S.-P."/>
            <person name="Antonio V."/>
        </authorList>
    </citation>
    <scope>NUCLEOTIDE SEQUENCE</scope>
    <source>
        <strain evidence="10">71-i</strain>
    </source>
</reference>
<evidence type="ECO:0000313" key="11">
    <source>
        <dbReference type="Proteomes" id="UP001143391"/>
    </source>
</evidence>
<name>A0ABT5YDA6_9GAMM</name>
<dbReference type="Gene3D" id="6.10.250.690">
    <property type="match status" value="1"/>
</dbReference>
<keyword evidence="4 7" id="KW-0238">DNA-binding</keyword>
<dbReference type="EMBL" id="JANCMW010000010">
    <property type="protein sequence ID" value="MDF0751665.1"/>
    <property type="molecule type" value="Genomic_DNA"/>
</dbReference>
<dbReference type="PROSITE" id="PS50110">
    <property type="entry name" value="RESPONSE_REGULATORY"/>
    <property type="match status" value="1"/>
</dbReference>
<feature type="DNA-binding region" description="OmpR/PhoB-type" evidence="7">
    <location>
        <begin position="137"/>
        <end position="236"/>
    </location>
</feature>
<accession>A0ABT5YDA6</accession>
<dbReference type="PANTHER" id="PTHR48111:SF1">
    <property type="entry name" value="TWO-COMPONENT RESPONSE REGULATOR ORR33"/>
    <property type="match status" value="1"/>
</dbReference>
<dbReference type="Proteomes" id="UP001143391">
    <property type="component" value="Unassembled WGS sequence"/>
</dbReference>
<evidence type="ECO:0000256" key="1">
    <source>
        <dbReference type="ARBA" id="ARBA00022553"/>
    </source>
</evidence>
<dbReference type="CDD" id="cd00383">
    <property type="entry name" value="trans_reg_C"/>
    <property type="match status" value="1"/>
</dbReference>
<evidence type="ECO:0000256" key="6">
    <source>
        <dbReference type="PROSITE-ProRule" id="PRU00169"/>
    </source>
</evidence>
<sequence>MTRNVLIVEDNPGIGELVRMHVADLGMTPILCDRGDTGLERFREGDIDLVVLDLMLPGMDGLAVCREIRSGPGYVPVLMLTAKSTELDRVLGLEMGADDYLTKPFSVAELSARVKALFRRVDAMASAPATGAGQEKSAELSTDGLRIDPDRRRVFVREQEVELTAREFELLWHFASHPGRVFSRVQLLDKVWGYNHEGYEHTVNTHINRLRGKIEKDPARPEFIETVWGVGYRFRE</sequence>
<evidence type="ECO:0000259" key="9">
    <source>
        <dbReference type="PROSITE" id="PS51755"/>
    </source>
</evidence>
<comment type="caution">
    <text evidence="10">The sequence shown here is derived from an EMBL/GenBank/DDBJ whole genome shotgun (WGS) entry which is preliminary data.</text>
</comment>
<dbReference type="Gene3D" id="1.10.10.10">
    <property type="entry name" value="Winged helix-like DNA-binding domain superfamily/Winged helix DNA-binding domain"/>
    <property type="match status" value="1"/>
</dbReference>
<dbReference type="SUPFAM" id="SSF46894">
    <property type="entry name" value="C-terminal effector domain of the bipartite response regulators"/>
    <property type="match status" value="1"/>
</dbReference>
<evidence type="ECO:0000256" key="7">
    <source>
        <dbReference type="PROSITE-ProRule" id="PRU01091"/>
    </source>
</evidence>